<evidence type="ECO:0000313" key="1">
    <source>
        <dbReference type="EMBL" id="GLI36913.1"/>
    </source>
</evidence>
<dbReference type="InterPro" id="IPR035901">
    <property type="entry name" value="GIY-YIG_endonuc_sf"/>
</dbReference>
<organism evidence="1 2">
    <name type="scientific">Geobacter hydrogenophilus</name>
    <dbReference type="NCBI Taxonomy" id="40983"/>
    <lineage>
        <taxon>Bacteria</taxon>
        <taxon>Pseudomonadati</taxon>
        <taxon>Thermodesulfobacteriota</taxon>
        <taxon>Desulfuromonadia</taxon>
        <taxon>Geobacterales</taxon>
        <taxon>Geobacteraceae</taxon>
        <taxon>Geobacter</taxon>
    </lineage>
</organism>
<evidence type="ECO:0008006" key="3">
    <source>
        <dbReference type="Google" id="ProtNLM"/>
    </source>
</evidence>
<gene>
    <name evidence="1" type="ORF">GHYDROH2_04140</name>
</gene>
<dbReference type="RefSeq" id="WP_214187258.1">
    <property type="nucleotide sequence ID" value="NZ_BSDS01000001.1"/>
</dbReference>
<dbReference type="SUPFAM" id="SSF82771">
    <property type="entry name" value="GIY-YIG endonuclease"/>
    <property type="match status" value="1"/>
</dbReference>
<keyword evidence="2" id="KW-1185">Reference proteome</keyword>
<evidence type="ECO:0000313" key="2">
    <source>
        <dbReference type="Proteomes" id="UP001144352"/>
    </source>
</evidence>
<accession>A0A9W6LA05</accession>
<name>A0A9W6LA05_9BACT</name>
<protein>
    <recommendedName>
        <fullName evidence="3">GIY-YIG domain-containing protein</fullName>
    </recommendedName>
</protein>
<sequence length="272" mass="30996">MIMKLVDFLEACGLPINRGSYKVHLATDPSGTDSPLDAFFAGRFKAWQEHQTKRNFQCSMVISLIEVRKNRWLFAGIYKVLGNKKVKEKHYQYATELLDGQENLIGRIVVNHKRTSRQSYLLGKKDGGEFHVSEIREKRLTIEEFPGFNSVAVPYNKLKTIVKQKVDTWYGALCNVKGVYLITDTKAGDHYVGSAVGGSGIWQRWCDYVDTGHGGNKLLTRLLKREGPEYKKNFQYSILEIADSHASDEYIRGRESHWKNVLKSKGFGLNAN</sequence>
<dbReference type="Proteomes" id="UP001144352">
    <property type="component" value="Unassembled WGS sequence"/>
</dbReference>
<dbReference type="Gene3D" id="3.40.1440.10">
    <property type="entry name" value="GIY-YIG endonuclease"/>
    <property type="match status" value="1"/>
</dbReference>
<reference evidence="1" key="1">
    <citation type="submission" date="2022-12" db="EMBL/GenBank/DDBJ databases">
        <title>Reference genome sequencing for broad-spectrum identification of bacterial and archaeal isolates by mass spectrometry.</title>
        <authorList>
            <person name="Sekiguchi Y."/>
            <person name="Tourlousse D.M."/>
        </authorList>
    </citation>
    <scope>NUCLEOTIDE SEQUENCE</scope>
    <source>
        <strain evidence="1">H2</strain>
    </source>
</reference>
<dbReference type="CDD" id="cd10446">
    <property type="entry name" value="GIY-YIG_unchar_1"/>
    <property type="match status" value="1"/>
</dbReference>
<comment type="caution">
    <text evidence="1">The sequence shown here is derived from an EMBL/GenBank/DDBJ whole genome shotgun (WGS) entry which is preliminary data.</text>
</comment>
<proteinExistence type="predicted"/>
<dbReference type="AlphaFoldDB" id="A0A9W6LA05"/>
<dbReference type="EMBL" id="BSDS01000001">
    <property type="protein sequence ID" value="GLI36913.1"/>
    <property type="molecule type" value="Genomic_DNA"/>
</dbReference>